<feature type="region of interest" description="Disordered" evidence="8">
    <location>
        <begin position="1"/>
        <end position="42"/>
    </location>
</feature>
<name>A0ABQ2EVS0_9ACTN</name>
<dbReference type="InterPro" id="IPR046373">
    <property type="entry name" value="Acyl-CoA_Oxase/DH_mid-dom_sf"/>
</dbReference>
<evidence type="ECO:0000259" key="11">
    <source>
        <dbReference type="Pfam" id="PF02771"/>
    </source>
</evidence>
<dbReference type="InterPro" id="IPR009100">
    <property type="entry name" value="AcylCoA_DH/oxidase_NM_dom_sf"/>
</dbReference>
<dbReference type="SUPFAM" id="SSF47203">
    <property type="entry name" value="Acyl-CoA dehydrogenase C-terminal domain-like"/>
    <property type="match status" value="1"/>
</dbReference>
<evidence type="ECO:0000256" key="3">
    <source>
        <dbReference type="ARBA" id="ARBA00022630"/>
    </source>
</evidence>
<comment type="cofactor">
    <cofactor evidence="1 7">
        <name>FAD</name>
        <dbReference type="ChEBI" id="CHEBI:57692"/>
    </cofactor>
</comment>
<feature type="domain" description="Acyl-CoA dehydrogenase/oxidase C-terminal" evidence="9">
    <location>
        <begin position="261"/>
        <end position="407"/>
    </location>
</feature>
<reference evidence="13" key="1">
    <citation type="journal article" date="2019" name="Int. J. Syst. Evol. Microbiol.">
        <title>The Global Catalogue of Microorganisms (GCM) 10K type strain sequencing project: providing services to taxonomists for standard genome sequencing and annotation.</title>
        <authorList>
            <consortium name="The Broad Institute Genomics Platform"/>
            <consortium name="The Broad Institute Genome Sequencing Center for Infectious Disease"/>
            <person name="Wu L."/>
            <person name="Ma J."/>
        </authorList>
    </citation>
    <scope>NUCLEOTIDE SEQUENCE [LARGE SCALE GENOMIC DNA]</scope>
    <source>
        <strain evidence="13">CGMCC 4.7275</strain>
    </source>
</reference>
<sequence>MSAPSAPSARSASKPSSSKPSSSKRPPFDPRDPLGLDDLLEPEDLAVRDTMRSWAADRVMPHIAEWYERGELPGIRELSRELGSLGALGMSLQGYGCAGASSVQYGLACLELEAADSGIRSLVSVQGSLAMYAIHRFGSEEQKERWLPGMAAGEIIGCFGLTEPDHGSDPAGMRTYAKRDGTDWLLTGRKMWITNGSVAGVAVVWAQTDEGIRGFLVPAGSPGFSAPEIKHKWSLRASVTSELVMDEVRLPADAVLPGVTGLRGPLSCLSHARYGIVWGSMGAARASFEAAVDYAKTREQFGRPIGGFQLTQAKLADMALELHKGILLAHHLGRRLDAGRLLPEQVSFGKLNNVREAIEICRTSRTILGANGISLEYPVMRHATNLESVLTYEGTVEMHQLVLGKALTGLDAFR</sequence>
<protein>
    <submittedName>
        <fullName evidence="12">Acyl-CoA dehydrogenase</fullName>
    </submittedName>
</protein>
<feature type="domain" description="Acyl-CoA oxidase/dehydrogenase middle" evidence="10">
    <location>
        <begin position="158"/>
        <end position="248"/>
    </location>
</feature>
<evidence type="ECO:0000256" key="7">
    <source>
        <dbReference type="RuleBase" id="RU362125"/>
    </source>
</evidence>
<evidence type="ECO:0000259" key="10">
    <source>
        <dbReference type="Pfam" id="PF02770"/>
    </source>
</evidence>
<evidence type="ECO:0000259" key="9">
    <source>
        <dbReference type="Pfam" id="PF00441"/>
    </source>
</evidence>
<dbReference type="Proteomes" id="UP000660265">
    <property type="component" value="Unassembled WGS sequence"/>
</dbReference>
<dbReference type="PANTHER" id="PTHR42807">
    <property type="entry name" value="GLUTARYL-COA DEHYDROGENASE, MITOCHONDRIAL"/>
    <property type="match status" value="1"/>
</dbReference>
<dbReference type="InterPro" id="IPR006091">
    <property type="entry name" value="Acyl-CoA_Oxase/DH_mid-dom"/>
</dbReference>
<feature type="compositionally biased region" description="Low complexity" evidence="8">
    <location>
        <begin position="1"/>
        <end position="25"/>
    </location>
</feature>
<dbReference type="RefSeq" id="WP_189111689.1">
    <property type="nucleotide sequence ID" value="NZ_BMMV01000037.1"/>
</dbReference>
<feature type="domain" description="Acyl-CoA dehydrogenase/oxidase N-terminal" evidence="11">
    <location>
        <begin position="42"/>
        <end position="154"/>
    </location>
</feature>
<evidence type="ECO:0000256" key="1">
    <source>
        <dbReference type="ARBA" id="ARBA00001974"/>
    </source>
</evidence>
<keyword evidence="4 7" id="KW-0274">FAD</keyword>
<organism evidence="12 13">
    <name type="scientific">Streptomyces camponoticapitis</name>
    <dbReference type="NCBI Taxonomy" id="1616125"/>
    <lineage>
        <taxon>Bacteria</taxon>
        <taxon>Bacillati</taxon>
        <taxon>Actinomycetota</taxon>
        <taxon>Actinomycetes</taxon>
        <taxon>Kitasatosporales</taxon>
        <taxon>Streptomycetaceae</taxon>
        <taxon>Streptomyces</taxon>
    </lineage>
</organism>
<dbReference type="PANTHER" id="PTHR42807:SF1">
    <property type="entry name" value="GLUTARYL-COA DEHYDROGENASE, MITOCHONDRIAL"/>
    <property type="match status" value="1"/>
</dbReference>
<keyword evidence="6 7" id="KW-0560">Oxidoreductase</keyword>
<keyword evidence="13" id="KW-1185">Reference proteome</keyword>
<dbReference type="Pfam" id="PF00441">
    <property type="entry name" value="Acyl-CoA_dh_1"/>
    <property type="match status" value="1"/>
</dbReference>
<dbReference type="EMBL" id="BMMV01000037">
    <property type="protein sequence ID" value="GGK28694.1"/>
    <property type="molecule type" value="Genomic_DNA"/>
</dbReference>
<accession>A0ABQ2EVS0</accession>
<dbReference type="InterPro" id="IPR037069">
    <property type="entry name" value="AcylCoA_DH/ox_N_sf"/>
</dbReference>
<proteinExistence type="inferred from homology"/>
<comment type="caution">
    <text evidence="12">The sequence shown here is derived from an EMBL/GenBank/DDBJ whole genome shotgun (WGS) entry which is preliminary data.</text>
</comment>
<evidence type="ECO:0000256" key="2">
    <source>
        <dbReference type="ARBA" id="ARBA00009347"/>
    </source>
</evidence>
<evidence type="ECO:0000313" key="12">
    <source>
        <dbReference type="EMBL" id="GGK28694.1"/>
    </source>
</evidence>
<dbReference type="Gene3D" id="2.40.110.10">
    <property type="entry name" value="Butyryl-CoA Dehydrogenase, subunit A, domain 2"/>
    <property type="match status" value="1"/>
</dbReference>
<dbReference type="InterPro" id="IPR052033">
    <property type="entry name" value="Glutaryl-CoA_DH_mitochondrial"/>
</dbReference>
<dbReference type="Gene3D" id="1.20.140.10">
    <property type="entry name" value="Butyryl-CoA Dehydrogenase, subunit A, domain 3"/>
    <property type="match status" value="1"/>
</dbReference>
<keyword evidence="3 7" id="KW-0285">Flavoprotein</keyword>
<evidence type="ECO:0000313" key="13">
    <source>
        <dbReference type="Proteomes" id="UP000660265"/>
    </source>
</evidence>
<gene>
    <name evidence="12" type="ORF">GCM10011583_70800</name>
</gene>
<dbReference type="SUPFAM" id="SSF56645">
    <property type="entry name" value="Acyl-CoA dehydrogenase NM domain-like"/>
    <property type="match status" value="1"/>
</dbReference>
<dbReference type="InterPro" id="IPR036250">
    <property type="entry name" value="AcylCo_DH-like_C"/>
</dbReference>
<dbReference type="InterPro" id="IPR013786">
    <property type="entry name" value="AcylCoA_DH/ox_N"/>
</dbReference>
<dbReference type="Pfam" id="PF02770">
    <property type="entry name" value="Acyl-CoA_dh_M"/>
    <property type="match status" value="1"/>
</dbReference>
<keyword evidence="5" id="KW-0809">Transit peptide</keyword>
<dbReference type="InterPro" id="IPR009075">
    <property type="entry name" value="AcylCo_DH/oxidase_C"/>
</dbReference>
<evidence type="ECO:0000256" key="8">
    <source>
        <dbReference type="SAM" id="MobiDB-lite"/>
    </source>
</evidence>
<evidence type="ECO:0000256" key="5">
    <source>
        <dbReference type="ARBA" id="ARBA00022946"/>
    </source>
</evidence>
<evidence type="ECO:0000256" key="6">
    <source>
        <dbReference type="ARBA" id="ARBA00023002"/>
    </source>
</evidence>
<evidence type="ECO:0000256" key="4">
    <source>
        <dbReference type="ARBA" id="ARBA00022827"/>
    </source>
</evidence>
<dbReference type="Gene3D" id="1.10.540.10">
    <property type="entry name" value="Acyl-CoA dehydrogenase/oxidase, N-terminal domain"/>
    <property type="match status" value="1"/>
</dbReference>
<dbReference type="Pfam" id="PF02771">
    <property type="entry name" value="Acyl-CoA_dh_N"/>
    <property type="match status" value="1"/>
</dbReference>
<comment type="similarity">
    <text evidence="2 7">Belongs to the acyl-CoA dehydrogenase family.</text>
</comment>